<evidence type="ECO:0008006" key="5">
    <source>
        <dbReference type="Google" id="ProtNLM"/>
    </source>
</evidence>
<proteinExistence type="predicted"/>
<evidence type="ECO:0000256" key="2">
    <source>
        <dbReference type="SAM" id="SignalP"/>
    </source>
</evidence>
<feature type="transmembrane region" description="Helical" evidence="1">
    <location>
        <begin position="411"/>
        <end position="434"/>
    </location>
</feature>
<name>A0A6I3KQG9_9HYPH</name>
<keyword evidence="2" id="KW-0732">Signal</keyword>
<comment type="caution">
    <text evidence="3">The sequence shown here is derived from an EMBL/GenBank/DDBJ whole genome shotgun (WGS) entry which is preliminary data.</text>
</comment>
<dbReference type="AlphaFoldDB" id="A0A6I3KQG9"/>
<keyword evidence="4" id="KW-1185">Reference proteome</keyword>
<reference evidence="3 4" key="1">
    <citation type="submission" date="2019-11" db="EMBL/GenBank/DDBJ databases">
        <title>Identification of a novel strain.</title>
        <authorList>
            <person name="Xu Q."/>
            <person name="Wang G."/>
        </authorList>
    </citation>
    <scope>NUCLEOTIDE SEQUENCE [LARGE SCALE GENOMIC DNA]</scope>
    <source>
        <strain evidence="4">xq</strain>
    </source>
</reference>
<gene>
    <name evidence="3" type="ORF">GIW81_16330</name>
</gene>
<protein>
    <recommendedName>
        <fullName evidence="5">Sensor domain CHASE2-containing protein</fullName>
    </recommendedName>
</protein>
<keyword evidence="1" id="KW-0812">Transmembrane</keyword>
<feature type="transmembrane region" description="Helical" evidence="1">
    <location>
        <begin position="455"/>
        <end position="476"/>
    </location>
</feature>
<dbReference type="RefSeq" id="WP_154740390.1">
    <property type="nucleotide sequence ID" value="NZ_WMBQ01000002.1"/>
</dbReference>
<keyword evidence="1" id="KW-1133">Transmembrane helix</keyword>
<accession>A0A6I3KQG9</accession>
<feature type="chain" id="PRO_5026109314" description="Sensor domain CHASE2-containing protein" evidence="2">
    <location>
        <begin position="20"/>
        <end position="502"/>
    </location>
</feature>
<sequence>MRAACAALLLAAAVPAAHANWLSRLARVGGEAGEVGAVGAKTARIGVVELERAATHIKTLPASGKGAAVLAAHATPEGHWKFVNRDGEVFTAATPEELQRVVPTLLPEAGSGGKLGIYLSEDTLYRDRAMLKDLPPDADLHVVVGRDSYRLIARAEAGTSTLFAAVRPHLMLDVRERALFDEAIAQLERPLSRSQIRTLALEPGGPGTLSSYPRLDAETKAALVDAVDPASLAASLPSIRGQTVLVTGRIDDNLLYFRPTSGAEQSLKLSDLTRAAADNDVNLVILQTDAPRQPGGRNWFWQRIAVDGLDDALKRAKFGDFLDALGAANGEFRVSVQREGSGRVALRAVPAEGNAQPITGIVGDLWTSTVSSITGNVVTTAVEVHARDEERQQELDRRIVPGISSWFQLSYLYGLVTGVLGWPVASSWFARLWPKEQREEYAGAAGYRAAQAARFLAFLFVFLPIVGTAAFVVLLLQQMWALITWPIRAVRWLFARAEAPAG</sequence>
<organism evidence="3 4">
    <name type="scientific">Hyphomicrobium album</name>
    <dbReference type="NCBI Taxonomy" id="2665159"/>
    <lineage>
        <taxon>Bacteria</taxon>
        <taxon>Pseudomonadati</taxon>
        <taxon>Pseudomonadota</taxon>
        <taxon>Alphaproteobacteria</taxon>
        <taxon>Hyphomicrobiales</taxon>
        <taxon>Hyphomicrobiaceae</taxon>
        <taxon>Hyphomicrobium</taxon>
    </lineage>
</organism>
<evidence type="ECO:0000313" key="4">
    <source>
        <dbReference type="Proteomes" id="UP000440694"/>
    </source>
</evidence>
<keyword evidence="1" id="KW-0472">Membrane</keyword>
<evidence type="ECO:0000313" key="3">
    <source>
        <dbReference type="EMBL" id="MTD95907.1"/>
    </source>
</evidence>
<feature type="signal peptide" evidence="2">
    <location>
        <begin position="1"/>
        <end position="19"/>
    </location>
</feature>
<dbReference type="Proteomes" id="UP000440694">
    <property type="component" value="Unassembled WGS sequence"/>
</dbReference>
<evidence type="ECO:0000256" key="1">
    <source>
        <dbReference type="SAM" id="Phobius"/>
    </source>
</evidence>
<dbReference type="EMBL" id="WMBQ01000002">
    <property type="protein sequence ID" value="MTD95907.1"/>
    <property type="molecule type" value="Genomic_DNA"/>
</dbReference>